<keyword evidence="4 6" id="KW-1133">Transmembrane helix</keyword>
<gene>
    <name evidence="8" type="ORF">GCM10025780_17390</name>
</gene>
<keyword evidence="3 6" id="KW-0812">Transmembrane</keyword>
<dbReference type="NCBIfam" id="TIGR03954">
    <property type="entry name" value="integ_memb_HG"/>
    <property type="match status" value="1"/>
</dbReference>
<evidence type="ECO:0000256" key="6">
    <source>
        <dbReference type="SAM" id="Phobius"/>
    </source>
</evidence>
<dbReference type="Pfam" id="PF12823">
    <property type="entry name" value="DUF3817"/>
    <property type="match status" value="1"/>
</dbReference>
<dbReference type="Proteomes" id="UP001501295">
    <property type="component" value="Unassembled WGS sequence"/>
</dbReference>
<feature type="domain" description="DUF3817" evidence="7">
    <location>
        <begin position="18"/>
        <end position="125"/>
    </location>
</feature>
<feature type="transmembrane region" description="Helical" evidence="6">
    <location>
        <begin position="71"/>
        <end position="89"/>
    </location>
</feature>
<dbReference type="EMBL" id="BAABLM010000003">
    <property type="protein sequence ID" value="GAA4673609.1"/>
    <property type="molecule type" value="Genomic_DNA"/>
</dbReference>
<dbReference type="PANTHER" id="PTHR40077:SF2">
    <property type="entry name" value="MEMBRANE PROTEIN"/>
    <property type="match status" value="1"/>
</dbReference>
<keyword evidence="5 6" id="KW-0472">Membrane</keyword>
<dbReference type="InterPro" id="IPR023845">
    <property type="entry name" value="DUF3817_TM"/>
</dbReference>
<evidence type="ECO:0000313" key="8">
    <source>
        <dbReference type="EMBL" id="GAA4673609.1"/>
    </source>
</evidence>
<protein>
    <recommendedName>
        <fullName evidence="7">DUF3817 domain-containing protein</fullName>
    </recommendedName>
</protein>
<sequence>MPLKPRPRDIPKIPGAVRFYKVCAYVTGVMLLLLCMEMILKYTPLHTELALNDPRGFFVRADTIRSPALDLSLFILIAHGWLYVLYLIADFRLWSIMRWPFTRFVLIALGGVIPFLSFFMERHMAKLALEQYETLQAERAVSRAGVATA</sequence>
<evidence type="ECO:0000259" key="7">
    <source>
        <dbReference type="Pfam" id="PF12823"/>
    </source>
</evidence>
<comment type="caution">
    <text evidence="8">The sequence shown here is derived from an EMBL/GenBank/DDBJ whole genome shotgun (WGS) entry which is preliminary data.</text>
</comment>
<organism evidence="8 9">
    <name type="scientific">Frondihabitans cladoniiphilus</name>
    <dbReference type="NCBI Taxonomy" id="715785"/>
    <lineage>
        <taxon>Bacteria</taxon>
        <taxon>Bacillati</taxon>
        <taxon>Actinomycetota</taxon>
        <taxon>Actinomycetes</taxon>
        <taxon>Micrococcales</taxon>
        <taxon>Microbacteriaceae</taxon>
        <taxon>Frondihabitans</taxon>
    </lineage>
</organism>
<keyword evidence="9" id="KW-1185">Reference proteome</keyword>
<accession>A0ABP8VWB1</accession>
<name>A0ABP8VWB1_9MICO</name>
<reference evidence="9" key="1">
    <citation type="journal article" date="2019" name="Int. J. Syst. Evol. Microbiol.">
        <title>The Global Catalogue of Microorganisms (GCM) 10K type strain sequencing project: providing services to taxonomists for standard genome sequencing and annotation.</title>
        <authorList>
            <consortium name="The Broad Institute Genomics Platform"/>
            <consortium name="The Broad Institute Genome Sequencing Center for Infectious Disease"/>
            <person name="Wu L."/>
            <person name="Ma J."/>
        </authorList>
    </citation>
    <scope>NUCLEOTIDE SEQUENCE [LARGE SCALE GENOMIC DNA]</scope>
    <source>
        <strain evidence="9">JCM 18956</strain>
    </source>
</reference>
<evidence type="ECO:0000256" key="2">
    <source>
        <dbReference type="ARBA" id="ARBA00022475"/>
    </source>
</evidence>
<comment type="subcellular location">
    <subcellularLocation>
        <location evidence="1">Cell membrane</location>
        <topology evidence="1">Multi-pass membrane protein</topology>
    </subcellularLocation>
</comment>
<feature type="transmembrane region" description="Helical" evidence="6">
    <location>
        <begin position="20"/>
        <end position="40"/>
    </location>
</feature>
<evidence type="ECO:0000256" key="5">
    <source>
        <dbReference type="ARBA" id="ARBA00023136"/>
    </source>
</evidence>
<keyword evidence="2" id="KW-1003">Cell membrane</keyword>
<dbReference type="RefSeq" id="WP_345375450.1">
    <property type="nucleotide sequence ID" value="NZ_BAABLM010000003.1"/>
</dbReference>
<feature type="transmembrane region" description="Helical" evidence="6">
    <location>
        <begin position="101"/>
        <end position="120"/>
    </location>
</feature>
<evidence type="ECO:0000313" key="9">
    <source>
        <dbReference type="Proteomes" id="UP001501295"/>
    </source>
</evidence>
<proteinExistence type="predicted"/>
<evidence type="ECO:0000256" key="3">
    <source>
        <dbReference type="ARBA" id="ARBA00022692"/>
    </source>
</evidence>
<evidence type="ECO:0000256" key="4">
    <source>
        <dbReference type="ARBA" id="ARBA00022989"/>
    </source>
</evidence>
<evidence type="ECO:0000256" key="1">
    <source>
        <dbReference type="ARBA" id="ARBA00004651"/>
    </source>
</evidence>
<dbReference type="PANTHER" id="PTHR40077">
    <property type="entry name" value="MEMBRANE PROTEIN-RELATED"/>
    <property type="match status" value="1"/>
</dbReference>